<dbReference type="FunFam" id="1.20.5.170:FF:000085">
    <property type="entry name" value="bZIP transcription factor 49"/>
    <property type="match status" value="1"/>
</dbReference>
<dbReference type="GO" id="GO:0006950">
    <property type="term" value="P:response to stress"/>
    <property type="evidence" value="ECO:0007669"/>
    <property type="project" value="UniProtKB-ARBA"/>
</dbReference>
<dbReference type="GO" id="GO:0003677">
    <property type="term" value="F:DNA binding"/>
    <property type="evidence" value="ECO:0007669"/>
    <property type="project" value="UniProtKB-KW"/>
</dbReference>
<dbReference type="PANTHER" id="PTHR47416">
    <property type="entry name" value="BASIC-LEUCINE ZIPPER TRANSCRIPTION FACTOR F-RELATED"/>
    <property type="match status" value="1"/>
</dbReference>
<feature type="region of interest" description="Disordered" evidence="13">
    <location>
        <begin position="611"/>
        <end position="641"/>
    </location>
</feature>
<keyword evidence="4 14" id="KW-0812">Transmembrane</keyword>
<keyword evidence="7" id="KW-0805">Transcription regulation</keyword>
<dbReference type="PANTHER" id="PTHR47416:SF3">
    <property type="entry name" value="BZIP TRANSCRIPTION FACTOR 17-RELATED"/>
    <property type="match status" value="1"/>
</dbReference>
<feature type="region of interest" description="Disordered" evidence="13">
    <location>
        <begin position="189"/>
        <end position="218"/>
    </location>
</feature>
<comment type="similarity">
    <text evidence="3">Belongs to the bZIP family.</text>
</comment>
<protein>
    <submittedName>
        <fullName evidence="16">BZIP transcription factor</fullName>
    </submittedName>
</protein>
<feature type="compositionally biased region" description="Basic and acidic residues" evidence="13">
    <location>
        <begin position="398"/>
        <end position="408"/>
    </location>
</feature>
<feature type="region of interest" description="Disordered" evidence="13">
    <location>
        <begin position="1"/>
        <end position="25"/>
    </location>
</feature>
<evidence type="ECO:0000256" key="5">
    <source>
        <dbReference type="ARBA" id="ARBA00022824"/>
    </source>
</evidence>
<keyword evidence="10" id="KW-0804">Transcription</keyword>
<feature type="domain" description="BZIP" evidence="15">
    <location>
        <begin position="278"/>
        <end position="341"/>
    </location>
</feature>
<dbReference type="Gene3D" id="1.20.5.170">
    <property type="match status" value="1"/>
</dbReference>
<evidence type="ECO:0000256" key="6">
    <source>
        <dbReference type="ARBA" id="ARBA00022989"/>
    </source>
</evidence>
<evidence type="ECO:0000313" key="17">
    <source>
        <dbReference type="Proteomes" id="UP000554482"/>
    </source>
</evidence>
<dbReference type="SUPFAM" id="SSF57959">
    <property type="entry name" value="Leucine zipper domain"/>
    <property type="match status" value="1"/>
</dbReference>
<evidence type="ECO:0000256" key="13">
    <source>
        <dbReference type="SAM" id="MobiDB-lite"/>
    </source>
</evidence>
<dbReference type="Pfam" id="PF00170">
    <property type="entry name" value="bZIP_1"/>
    <property type="match status" value="1"/>
</dbReference>
<comment type="subcellular location">
    <subcellularLocation>
        <location evidence="2">Endoplasmic reticulum membrane</location>
        <topology evidence="2">Single-pass membrane protein</topology>
    </subcellularLocation>
    <subcellularLocation>
        <location evidence="1">Nucleus</location>
    </subcellularLocation>
</comment>
<keyword evidence="12" id="KW-0539">Nucleus</keyword>
<dbReference type="InterPro" id="IPR046347">
    <property type="entry name" value="bZIP_sf"/>
</dbReference>
<dbReference type="AlphaFoldDB" id="A0A7J6WL41"/>
<dbReference type="EMBL" id="JABWDY010014810">
    <property type="protein sequence ID" value="KAF5197320.1"/>
    <property type="molecule type" value="Genomic_DNA"/>
</dbReference>
<proteinExistence type="inferred from homology"/>
<dbReference type="GO" id="GO:0003700">
    <property type="term" value="F:DNA-binding transcription factor activity"/>
    <property type="evidence" value="ECO:0007669"/>
    <property type="project" value="InterPro"/>
</dbReference>
<dbReference type="OrthoDB" id="295274at2759"/>
<feature type="region of interest" description="Disordered" evidence="13">
    <location>
        <begin position="150"/>
        <end position="176"/>
    </location>
</feature>
<dbReference type="SMART" id="SM00338">
    <property type="entry name" value="BRLZ"/>
    <property type="match status" value="1"/>
</dbReference>
<evidence type="ECO:0000313" key="16">
    <source>
        <dbReference type="EMBL" id="KAF5197320.1"/>
    </source>
</evidence>
<evidence type="ECO:0000256" key="7">
    <source>
        <dbReference type="ARBA" id="ARBA00023015"/>
    </source>
</evidence>
<accession>A0A7J6WL41</accession>
<evidence type="ECO:0000256" key="2">
    <source>
        <dbReference type="ARBA" id="ARBA00004389"/>
    </source>
</evidence>
<sequence length="800" mass="86217">MSNQAIPITKPDQLNPYSNPIGEFDSPIELPPLDMDFLNSDLGFMGDLDFDVDLDISFDDLSFPSENDDFNVGDGSDVLSSNVLAQDSNAGDWYLNDGSRVFNSSSPDSENFDGRVLVPDEGFGDRSFNQGDRGLKSNSPLDSGNFVGQVQDSGNVDRVLNSPSSDSGNFDGGVLAPVLSQGSDDCRSVVDGFLNSPSPESGVVSRSTPTSPPSSCNVQSDVVVDVDDQKVKLEEEGKGGVLKRKKGKEDENQNSNSRSNKFRKETSAVSADNVTPEEDKKKARLMRNRESAQLSRQRKKHYVEELEDKVRSMHSVIADLNGKISYIMAENASLRQQLSTGNVPPQPGVYPPHTMAAPMPYPWIPCSSYPMKPQGSQLPLVPIPRLKPRQPVSTSKSKKAESKKSEGKTKKVSSVTFLGLLFFVLLFWGLVPLVNVRYGGKIEMGSSGFGYTNGGFNRHPEGRVLTVGKRPNESHQGVGVGYHSGKSDLRECGADKVNCRRVWVEGTESKSKQDSLPSSNGIDYSGNSSEPLVASLFVPRNDKLVKIDGNLIIHSVLASEKAMASRATSGGKSDKLTVSLTNESPQTSLAIAGNLAAAFSIDNSGRHVERHMYRSPSVQQKALNSGSKSSAKETRTSATDGSQQKWFLEGLAGSILSTGMCTEVFQFDASPSANPGAIIPAPSTVNVSATNTSESVHLSKRNRRILNHLPVPLTGSDFNHTKQHAGISSQNGDFHKNKSGSSMVVSVLVDPREAGELEVDGGISPKSLSRIFVVVLIDSVKYVTYSCMLPFKGSSHLVTA</sequence>
<feature type="region of interest" description="Disordered" evidence="13">
    <location>
        <begin position="123"/>
        <end position="142"/>
    </location>
</feature>
<keyword evidence="8" id="KW-0238">DNA-binding</keyword>
<evidence type="ECO:0000259" key="15">
    <source>
        <dbReference type="PROSITE" id="PS50217"/>
    </source>
</evidence>
<organism evidence="16 17">
    <name type="scientific">Thalictrum thalictroides</name>
    <name type="common">Rue-anemone</name>
    <name type="synonym">Anemone thalictroides</name>
    <dbReference type="NCBI Taxonomy" id="46969"/>
    <lineage>
        <taxon>Eukaryota</taxon>
        <taxon>Viridiplantae</taxon>
        <taxon>Streptophyta</taxon>
        <taxon>Embryophyta</taxon>
        <taxon>Tracheophyta</taxon>
        <taxon>Spermatophyta</taxon>
        <taxon>Magnoliopsida</taxon>
        <taxon>Ranunculales</taxon>
        <taxon>Ranunculaceae</taxon>
        <taxon>Thalictroideae</taxon>
        <taxon>Thalictrum</taxon>
    </lineage>
</organism>
<evidence type="ECO:0000256" key="1">
    <source>
        <dbReference type="ARBA" id="ARBA00004123"/>
    </source>
</evidence>
<keyword evidence="9 14" id="KW-0472">Membrane</keyword>
<evidence type="ECO:0000256" key="9">
    <source>
        <dbReference type="ARBA" id="ARBA00023136"/>
    </source>
</evidence>
<keyword evidence="6 14" id="KW-1133">Transmembrane helix</keyword>
<dbReference type="GO" id="GO:0005634">
    <property type="term" value="C:nucleus"/>
    <property type="evidence" value="ECO:0007669"/>
    <property type="project" value="UniProtKB-SubCell"/>
</dbReference>
<evidence type="ECO:0000256" key="4">
    <source>
        <dbReference type="ARBA" id="ARBA00022692"/>
    </source>
</evidence>
<evidence type="ECO:0000256" key="10">
    <source>
        <dbReference type="ARBA" id="ARBA00023163"/>
    </source>
</evidence>
<feature type="region of interest" description="Disordered" evidence="13">
    <location>
        <begin position="234"/>
        <end position="296"/>
    </location>
</feature>
<gene>
    <name evidence="16" type="ORF">FRX31_013083</name>
</gene>
<feature type="transmembrane region" description="Helical" evidence="14">
    <location>
        <begin position="412"/>
        <end position="431"/>
    </location>
</feature>
<evidence type="ECO:0000256" key="12">
    <source>
        <dbReference type="ARBA" id="ARBA00023242"/>
    </source>
</evidence>
<feature type="compositionally biased region" description="Polar residues" evidence="13">
    <location>
        <begin position="616"/>
        <end position="629"/>
    </location>
</feature>
<dbReference type="GO" id="GO:0005789">
    <property type="term" value="C:endoplasmic reticulum membrane"/>
    <property type="evidence" value="ECO:0007669"/>
    <property type="project" value="UniProtKB-SubCell"/>
</dbReference>
<reference evidence="16 17" key="1">
    <citation type="submission" date="2020-06" db="EMBL/GenBank/DDBJ databases">
        <title>Transcriptomic and genomic resources for Thalictrum thalictroides and T. hernandezii: Facilitating candidate gene discovery in an emerging model plant lineage.</title>
        <authorList>
            <person name="Arias T."/>
            <person name="Riano-Pachon D.M."/>
            <person name="Di Stilio V.S."/>
        </authorList>
    </citation>
    <scope>NUCLEOTIDE SEQUENCE [LARGE SCALE GENOMIC DNA]</scope>
    <source>
        <strain evidence="17">cv. WT478/WT964</strain>
        <tissue evidence="16">Leaves</tissue>
    </source>
</reference>
<evidence type="ECO:0000256" key="8">
    <source>
        <dbReference type="ARBA" id="ARBA00023125"/>
    </source>
</evidence>
<evidence type="ECO:0000256" key="3">
    <source>
        <dbReference type="ARBA" id="ARBA00007163"/>
    </source>
</evidence>
<keyword evidence="11" id="KW-0325">Glycoprotein</keyword>
<evidence type="ECO:0000256" key="14">
    <source>
        <dbReference type="SAM" id="Phobius"/>
    </source>
</evidence>
<feature type="region of interest" description="Disordered" evidence="13">
    <location>
        <begin position="377"/>
        <end position="408"/>
    </location>
</feature>
<comment type="caution">
    <text evidence="16">The sequence shown here is derived from an EMBL/GenBank/DDBJ whole genome shotgun (WGS) entry which is preliminary data.</text>
</comment>
<feature type="compositionally biased region" description="Low complexity" evidence="13">
    <location>
        <begin position="205"/>
        <end position="215"/>
    </location>
</feature>
<keyword evidence="17" id="KW-1185">Reference proteome</keyword>
<dbReference type="PROSITE" id="PS50217">
    <property type="entry name" value="BZIP"/>
    <property type="match status" value="1"/>
</dbReference>
<name>A0A7J6WL41_THATH</name>
<keyword evidence="5" id="KW-0256">Endoplasmic reticulum</keyword>
<dbReference type="Proteomes" id="UP000554482">
    <property type="component" value="Unassembled WGS sequence"/>
</dbReference>
<dbReference type="CDD" id="cd14704">
    <property type="entry name" value="bZIP_HY5-like"/>
    <property type="match status" value="1"/>
</dbReference>
<dbReference type="InterPro" id="IPR004827">
    <property type="entry name" value="bZIP"/>
</dbReference>
<evidence type="ECO:0000256" key="11">
    <source>
        <dbReference type="ARBA" id="ARBA00023180"/>
    </source>
</evidence>